<keyword evidence="6" id="KW-1185">Reference proteome</keyword>
<feature type="region of interest" description="Disordered" evidence="2">
    <location>
        <begin position="1332"/>
        <end position="1353"/>
    </location>
</feature>
<dbReference type="InterPro" id="IPR056282">
    <property type="entry name" value="MROH2B-like_N_HEAT"/>
</dbReference>
<evidence type="ECO:0000313" key="6">
    <source>
        <dbReference type="Proteomes" id="UP000699462"/>
    </source>
</evidence>
<proteinExistence type="predicted"/>
<protein>
    <submittedName>
        <fullName evidence="5">Uncharacterized protein</fullName>
    </submittedName>
</protein>
<dbReference type="Proteomes" id="UP000699462">
    <property type="component" value="Unassembled WGS sequence"/>
</dbReference>
<organism evidence="5 6">
    <name type="scientific">Paragonimus westermani</name>
    <dbReference type="NCBI Taxonomy" id="34504"/>
    <lineage>
        <taxon>Eukaryota</taxon>
        <taxon>Metazoa</taxon>
        <taxon>Spiralia</taxon>
        <taxon>Lophotrochozoa</taxon>
        <taxon>Platyhelminthes</taxon>
        <taxon>Trematoda</taxon>
        <taxon>Digenea</taxon>
        <taxon>Plagiorchiida</taxon>
        <taxon>Troglotremata</taxon>
        <taxon>Troglotrematidae</taxon>
        <taxon>Paragonimus</taxon>
    </lineage>
</organism>
<dbReference type="Pfam" id="PF23210">
    <property type="entry name" value="HEAT_Maestro_2"/>
    <property type="match status" value="1"/>
</dbReference>
<evidence type="ECO:0000259" key="4">
    <source>
        <dbReference type="Pfam" id="PF23221"/>
    </source>
</evidence>
<dbReference type="EMBL" id="JTDF01004141">
    <property type="protein sequence ID" value="KAF8567162.1"/>
    <property type="molecule type" value="Genomic_DNA"/>
</dbReference>
<dbReference type="OrthoDB" id="1884734at2759"/>
<dbReference type="Pfam" id="PF23221">
    <property type="entry name" value="HEAT_MROH2B_1st"/>
    <property type="match status" value="1"/>
</dbReference>
<feature type="region of interest" description="Disordered" evidence="2">
    <location>
        <begin position="893"/>
        <end position="913"/>
    </location>
</feature>
<accession>A0A8T0DIL4</accession>
<reference evidence="5 6" key="1">
    <citation type="submission" date="2019-07" db="EMBL/GenBank/DDBJ databases">
        <title>Annotation for the trematode Paragonimus westermani.</title>
        <authorList>
            <person name="Choi Y.-J."/>
        </authorList>
    </citation>
    <scope>NUCLEOTIDE SEQUENCE [LARGE SCALE GENOMIC DNA]</scope>
    <source>
        <strain evidence="5">180907_Pwestermani</strain>
    </source>
</reference>
<feature type="domain" description="MROH2B-like HEAT-repeats" evidence="3">
    <location>
        <begin position="518"/>
        <end position="841"/>
    </location>
</feature>
<dbReference type="GO" id="GO:0005737">
    <property type="term" value="C:cytoplasm"/>
    <property type="evidence" value="ECO:0007669"/>
    <property type="project" value="TreeGrafter"/>
</dbReference>
<evidence type="ECO:0000256" key="2">
    <source>
        <dbReference type="SAM" id="MobiDB-lite"/>
    </source>
</evidence>
<dbReference type="InterPro" id="IPR045206">
    <property type="entry name" value="Maestro_heat-like_prot"/>
</dbReference>
<dbReference type="InterPro" id="IPR055408">
    <property type="entry name" value="HEAT_MROH2B-like"/>
</dbReference>
<gene>
    <name evidence="5" type="ORF">P879_05621</name>
</gene>
<sequence>MVTNDIAGDVSFDFEEIFAELIRCIDDPNESVCEAVHESLVQFGLRRPEQMILSCFLVIERQRNELTRKHISTSSRAALLSVIDTILVDKIAELDIDKLPSGFTKTMCTLLLDTKDFNKPQLLKLISSILVHLSSVSYKCVMENLLTMIVDGKDLNTNIMFVSGNIVVQHSENIMHVLPVLLSQTMKYLSESIDDTMRTSLIVTLGQYCDASLEFLATMHDSSDSWNTILDLLSPHTRSAMLGILPILSSSKNTEASYNSRDLQPLILLSAVLFNVGSIFSLTESDFTIVHLPKLLSLLTGHLKRSTPITELAVIRSLNIVFANLFRRYSPITPLAVSDSTRSSTESSQCVHLSKLFENELDSLTGCLFNQLLLSSQKRPQPTGPDEASLTSRKANEVKRAFALLCTHYPERVLHFTQSHLHSGPEFSRAVSMELLRHLIASCDQACFNPDLRLFVLANLRHLLFQAASASPPTVRHSSFPKPNLMGSLVKASPLGRDQSGLALGEVAAGVHLPASLRYELVKLVSTLGGAGYLTLDGGQHTFIEFIIRQCAMPLVGSDKASSAGPSQVEIRHLCARVLRLCSLTVPSMQPLLWPFVLEFVTMPECTEAIGVLCECIAHLTSKPSSDLEPGESERASVHRASAVDMKQFSTTLTPHRLLARLLVLLGHPTSGGHRGLPILRAMHCLAGLFHTSLPPIWELVIPRMIIYLSQDPDDSTQINTVDHNEQPFNQTHWEHLTQKLLCKSLEQVADKQWTLNLLRAFEGQIPLYAQSAEDKSFLFMCMSVVLCKLEMDHVISESCELIFQSTSHDVPMEQEGFAMALGRISSNHLQVVFDVLSKEHRKLETAFLHAGRTGKVQSLFAVPGTGGSATTPTTASLSGNSSRRFSNLFRSGSSTVSKVGSPPRSVEKPVDHNYRGPVEQAKASVLWAYAQAIHSIPVSSLAELVECLMNTIVSPTAEYVEKATCIQLAVAGLIGSIAKVLKRHADASQPTALSTDYLIESRTGLLYSLLRLLCHHASTPDVDEASVEVNVHTVLPFRLPPDSVTRPCVMNITGAQVCYAVMLVAMDVFSIHTVNCSSDLLEQLLQATATLLSSIPPLQEEMNVTSLSRNLSSGLQSSSSEVPSSSDTTVQRFLPSRVALAVPPSIWYSHCLTTLRLLWTTVLRVSGCSDLLISSMFKVLISHMHDKSAHTTIRSLRLLMAVLSTVLSELHLVTNMGATPSLTGQLVGHLVALLGRAHCSVVRRETKACLRQLLHIQRLFVADAQAVDSVPTGLDANAADGPDSPTVQLLSSDLLLCELAHGVQQTQLRALLELIYSGLVLPPIVPITGDSSGMTDDCDDDGRTEASDTMPNTRLTHDGRSWNYLWKMCGNKWSPRCSGPQGPPCAAVEKSESELPTWFLRLGIPWSSQGFLLKLLIGLVYGHAGVLNDQQVEFIVRSAHRIYPQLSQPGLRAGLLHAVAQLGYRWPLLCLKIISANTLPLDDTWCILLSAIAFLPVSKSSCVAFAGFDSQPATPEGQTNQSRTHSQLDSMDAADGHLYPRLLLHILKLLDCCHPYETRDIPLEAATSADKRFQAITAGDGPSMLEANFATQFWLSLVNCLQILSYPLSMDELLHRFGLCAPHLYSTRLNGIMTTKSRRKLFSRSITLPMSDKILPGRPTPVAQQSDASLLTTFLIDPPLFARVLGHWLLAYATAAVCRTLTGKSYETRSGAEANLEVGRRPVTIAIEGINRFIQACCLSGLRFPSTQTPKALTSVAKPQSSEVFGNVTAEDSILHNPDNLPEIVNITVCFVTELLHKEYVFGLVQFFLGHMNSTYEVRRKLAVMVIGAVLSQLHTISDDSNITNILTVRSFNPDMLLEQLVRRLNDSSYAVRLLTIQVIGNIPAVAVNAQNACCSPKHLTHPIDADCLMYLYPLPGPLIMALLSHAQKFMRLTHTHTLRIAT</sequence>
<keyword evidence="1" id="KW-0677">Repeat</keyword>
<dbReference type="SUPFAM" id="SSF48371">
    <property type="entry name" value="ARM repeat"/>
    <property type="match status" value="2"/>
</dbReference>
<evidence type="ECO:0000256" key="1">
    <source>
        <dbReference type="ARBA" id="ARBA00022737"/>
    </source>
</evidence>
<name>A0A8T0DIL4_9TREM</name>
<dbReference type="PANTHER" id="PTHR23120:SF42">
    <property type="entry name" value="MAESTRO HEAT-LIKE REPEAT FAMILY MEMBER 3"/>
    <property type="match status" value="1"/>
</dbReference>
<dbReference type="InterPro" id="IPR016024">
    <property type="entry name" value="ARM-type_fold"/>
</dbReference>
<feature type="domain" description="MROH2B-like N-terminal HEAT-repeats" evidence="4">
    <location>
        <begin position="40"/>
        <end position="224"/>
    </location>
</feature>
<comment type="caution">
    <text evidence="5">The sequence shown here is derived from an EMBL/GenBank/DDBJ whole genome shotgun (WGS) entry which is preliminary data.</text>
</comment>
<dbReference type="PANTHER" id="PTHR23120">
    <property type="entry name" value="MAESTRO-RELATED HEAT DOMAIN-CONTAINING"/>
    <property type="match status" value="1"/>
</dbReference>
<evidence type="ECO:0000259" key="3">
    <source>
        <dbReference type="Pfam" id="PF23210"/>
    </source>
</evidence>
<evidence type="ECO:0000313" key="5">
    <source>
        <dbReference type="EMBL" id="KAF8567162.1"/>
    </source>
</evidence>